<name>A0ABM9QVH5_9VIBR</name>
<keyword evidence="2" id="KW-1185">Reference proteome</keyword>
<organism evidence="1 2">
    <name type="scientific">Vibrio crassostreae</name>
    <dbReference type="NCBI Taxonomy" id="246167"/>
    <lineage>
        <taxon>Bacteria</taxon>
        <taxon>Pseudomonadati</taxon>
        <taxon>Pseudomonadota</taxon>
        <taxon>Gammaproteobacteria</taxon>
        <taxon>Vibrionales</taxon>
        <taxon>Vibrionaceae</taxon>
        <taxon>Vibrio</taxon>
    </lineage>
</organism>
<sequence length="38" mass="4323">MGRAYHGEAEAPHHTADMVHALTHVHVLKKADYQSYYS</sequence>
<accession>A0ABM9QVH5</accession>
<reference evidence="1 2" key="1">
    <citation type="submission" date="2014-06" db="EMBL/GenBank/DDBJ databases">
        <authorList>
            <person name="Le Roux F."/>
        </authorList>
    </citation>
    <scope>NUCLEOTIDE SEQUENCE [LARGE SCALE GENOMIC DNA]</scope>
    <source>
        <strain evidence="1 2">J5-4</strain>
    </source>
</reference>
<gene>
    <name evidence="1" type="ORF">VCR4J5_230086</name>
</gene>
<protein>
    <submittedName>
        <fullName evidence="1">Uncharacterized protein</fullName>
    </submittedName>
</protein>
<evidence type="ECO:0000313" key="1">
    <source>
        <dbReference type="EMBL" id="CDT40353.1"/>
    </source>
</evidence>
<proteinExistence type="predicted"/>
<comment type="caution">
    <text evidence="1">The sequence shown here is derived from an EMBL/GenBank/DDBJ whole genome shotgun (WGS) entry which is preliminary data.</text>
</comment>
<dbReference type="EMBL" id="CCJX01000106">
    <property type="protein sequence ID" value="CDT40353.1"/>
    <property type="molecule type" value="Genomic_DNA"/>
</dbReference>
<evidence type="ECO:0000313" key="2">
    <source>
        <dbReference type="Proteomes" id="UP000049077"/>
    </source>
</evidence>
<dbReference type="Proteomes" id="UP000049077">
    <property type="component" value="Unassembled WGS sequence"/>
</dbReference>